<name>A0A8T0ZSK1_9STRA</name>
<accession>A0A8T0ZSK1</accession>
<evidence type="ECO:0000313" key="5">
    <source>
        <dbReference type="Proteomes" id="UP000735874"/>
    </source>
</evidence>
<dbReference type="Proteomes" id="UP000735874">
    <property type="component" value="Unassembled WGS sequence"/>
</dbReference>
<protein>
    <recommendedName>
        <fullName evidence="3">CCT domain-containing protein</fullName>
    </recommendedName>
</protein>
<dbReference type="Pfam" id="PF06203">
    <property type="entry name" value="CCT"/>
    <property type="match status" value="1"/>
</dbReference>
<dbReference type="PANTHER" id="PTHR37066:SF1">
    <property type="entry name" value="LNS2_PITP DOMAIN-CONTAINING PROTEIN"/>
    <property type="match status" value="1"/>
</dbReference>
<dbReference type="PROSITE" id="PS51017">
    <property type="entry name" value="CCT"/>
    <property type="match status" value="1"/>
</dbReference>
<feature type="domain" description="CCT" evidence="3">
    <location>
        <begin position="854"/>
        <end position="896"/>
    </location>
</feature>
<evidence type="ECO:0000259" key="3">
    <source>
        <dbReference type="PROSITE" id="PS51017"/>
    </source>
</evidence>
<dbReference type="InterPro" id="IPR010402">
    <property type="entry name" value="CCT_domain"/>
</dbReference>
<evidence type="ECO:0000256" key="1">
    <source>
        <dbReference type="ARBA" id="ARBA00004123"/>
    </source>
</evidence>
<evidence type="ECO:0000313" key="4">
    <source>
        <dbReference type="EMBL" id="KAG2865979.1"/>
    </source>
</evidence>
<dbReference type="VEuPathDB" id="FungiDB:PC110_g6806"/>
<comment type="subcellular location">
    <subcellularLocation>
        <location evidence="1">Nucleus</location>
    </subcellularLocation>
</comment>
<reference evidence="4" key="1">
    <citation type="submission" date="2018-10" db="EMBL/GenBank/DDBJ databases">
        <title>Effector identification in a new, highly contiguous assembly of the strawberry crown rot pathogen Phytophthora cactorum.</title>
        <authorList>
            <person name="Armitage A.D."/>
            <person name="Nellist C.F."/>
            <person name="Bates H."/>
            <person name="Vickerstaff R.J."/>
            <person name="Harrison R.J."/>
        </authorList>
    </citation>
    <scope>NUCLEOTIDE SEQUENCE</scope>
    <source>
        <strain evidence="4">15-7</strain>
    </source>
</reference>
<comment type="caution">
    <text evidence="4">The sequence shown here is derived from an EMBL/GenBank/DDBJ whole genome shotgun (WGS) entry which is preliminary data.</text>
</comment>
<dbReference type="AlphaFoldDB" id="A0A8T0ZSK1"/>
<organism evidence="4 5">
    <name type="scientific">Phytophthora cactorum</name>
    <dbReference type="NCBI Taxonomy" id="29920"/>
    <lineage>
        <taxon>Eukaryota</taxon>
        <taxon>Sar</taxon>
        <taxon>Stramenopiles</taxon>
        <taxon>Oomycota</taxon>
        <taxon>Peronosporomycetes</taxon>
        <taxon>Peronosporales</taxon>
        <taxon>Peronosporaceae</taxon>
        <taxon>Phytophthora</taxon>
    </lineage>
</organism>
<keyword evidence="2" id="KW-0539">Nucleus</keyword>
<dbReference type="EMBL" id="RCMG01000048">
    <property type="protein sequence ID" value="KAG2865979.1"/>
    <property type="molecule type" value="Genomic_DNA"/>
</dbReference>
<proteinExistence type="predicted"/>
<gene>
    <name evidence="4" type="ORF">PC113_g3209</name>
</gene>
<evidence type="ECO:0000256" key="2">
    <source>
        <dbReference type="ARBA" id="ARBA00023242"/>
    </source>
</evidence>
<dbReference type="PANTHER" id="PTHR37066">
    <property type="entry name" value="HELICASE-ASSOCIATED"/>
    <property type="match status" value="1"/>
</dbReference>
<sequence>MATARRSEASFGDVLDGVAVDVVDFRQEKWHKVFMPALRAFHSLFGHTEVPEDFVVPRSSPMWPIATWGLHLGQIISRGHETKRLYSSQVANSQEEFQKLGFTWKVTNAADRSWKHQVLPALRVFHQEHGHCHVKSSFVVPEWEPWPKGFEVCLSIATWERQVVPLLTIYAMLFSDRLALPENFVIPPAQPWPRKLWGLKLGKIAAQNPTRMAVLMSEWKQRDEAPETSVVSDNRSQQWKTRIFPALVTFVRVFGDCRLGSHFTVPSEVPWPKQTWGLRLGAGIADYVKTGTYFQQVGRDADRLDALGFSFKLLETPWEQHGAPLLETFSIIHPRTVVPDNFVVPSEAPWQESMWGIKLGKLVRWNCQHMTDIENKWRVQVLRAVEIYQQERGNSNIGEKFVIPSQSPWPSKTWGVDLSRILHRLHTGECYDGHVALARNSVVRLKHLLHQRRDEAWESIFTALKVYSKRFGHCDIRPHFVIPEHLLWPKAVWNLQLGQIIDKMKTTGNFFSCVGRYANRLSKLDFSLALSNVVWEKKAAPLVAAFANLHPQDTIPWGFGLGFTIPAKEPWPEYGWGVNLGVIVQWNLSRLEAIERDWRLQVLLANDVYQYENGNKILRDKFVVPSRSPWPYKTWGRELRHILTCVQVGQHYGGHIAISNFHSNEACAGKNEKWKTTIFPALHTFAMVFGHCSVPGGLGKLVSWSCRFSWNNKEEQWKAQEMPAKTKLAGEYGYCRVPASFKVPSELPWPKQMWSLRMKIYLRQLNRSGDLFLSGGLHRALTSEKEVGFVFKLATESDIEFGQPESEKYTAEAEQIGNAAESFEVESCLGKRPLPDATGPRKEGWVGSYSPEARKKRVQRFLKKRQERVWVREVKYDMRKVFADTRLRVKGRFVTREDEKNMRELLTLA</sequence>
<dbReference type="GO" id="GO:0005634">
    <property type="term" value="C:nucleus"/>
    <property type="evidence" value="ECO:0007669"/>
    <property type="project" value="UniProtKB-SubCell"/>
</dbReference>